<reference evidence="1 2" key="1">
    <citation type="journal article" date="2013" name="Curr. Biol.">
        <title>The Genome of the Foraminiferan Reticulomyxa filosa.</title>
        <authorList>
            <person name="Glockner G."/>
            <person name="Hulsmann N."/>
            <person name="Schleicher M."/>
            <person name="Noegel A.A."/>
            <person name="Eichinger L."/>
            <person name="Gallinger C."/>
            <person name="Pawlowski J."/>
            <person name="Sierra R."/>
            <person name="Euteneuer U."/>
            <person name="Pillet L."/>
            <person name="Moustafa A."/>
            <person name="Platzer M."/>
            <person name="Groth M."/>
            <person name="Szafranski K."/>
            <person name="Schliwa M."/>
        </authorList>
    </citation>
    <scope>NUCLEOTIDE SEQUENCE [LARGE SCALE GENOMIC DNA]</scope>
</reference>
<evidence type="ECO:0000313" key="1">
    <source>
        <dbReference type="EMBL" id="ETO00960.1"/>
    </source>
</evidence>
<dbReference type="OrthoDB" id="3136213at2759"/>
<dbReference type="EMBL" id="ASPP01039568">
    <property type="protein sequence ID" value="ETO00960.1"/>
    <property type="molecule type" value="Genomic_DNA"/>
</dbReference>
<dbReference type="Proteomes" id="UP000023152">
    <property type="component" value="Unassembled WGS sequence"/>
</dbReference>
<organism evidence="1 2">
    <name type="scientific">Reticulomyxa filosa</name>
    <dbReference type="NCBI Taxonomy" id="46433"/>
    <lineage>
        <taxon>Eukaryota</taxon>
        <taxon>Sar</taxon>
        <taxon>Rhizaria</taxon>
        <taxon>Retaria</taxon>
        <taxon>Foraminifera</taxon>
        <taxon>Monothalamids</taxon>
        <taxon>Reticulomyxidae</taxon>
        <taxon>Reticulomyxa</taxon>
    </lineage>
</organism>
<dbReference type="AlphaFoldDB" id="X6LJS2"/>
<name>X6LJS2_RETFI</name>
<evidence type="ECO:0000313" key="2">
    <source>
        <dbReference type="Proteomes" id="UP000023152"/>
    </source>
</evidence>
<keyword evidence="2" id="KW-1185">Reference proteome</keyword>
<accession>X6LJS2</accession>
<comment type="caution">
    <text evidence="1">The sequence shown here is derived from an EMBL/GenBank/DDBJ whole genome shotgun (WGS) entry which is preliminary data.</text>
</comment>
<proteinExistence type="predicted"/>
<sequence>MNGFIDRDNAKSIAKIALQLNERQLNKVFEFLMSGEIHIYIDEANILATISSQLRGKYLDNAFQYLLHRFPLYFYSVYYDATQFIMTLKEEQLDDVFKCVIGRLSNEKENDDILIQCVKLIGNFSMKWNERQLIDAFNSLIDIFNDIDSSYSDFRDVYNAIAAITVKLPGRQFDGAFNYLISRLELRRDWMKNK</sequence>
<protein>
    <submittedName>
        <fullName evidence="1">Uncharacterized protein</fullName>
    </submittedName>
</protein>
<dbReference type="SUPFAM" id="SSF48371">
    <property type="entry name" value="ARM repeat"/>
    <property type="match status" value="1"/>
</dbReference>
<gene>
    <name evidence="1" type="ORF">RFI_36480</name>
</gene>
<dbReference type="InterPro" id="IPR016024">
    <property type="entry name" value="ARM-type_fold"/>
</dbReference>